<reference evidence="2" key="1">
    <citation type="journal article" date="2014" name="Proc. Natl. Acad. Sci. U.S.A.">
        <title>Extensive sampling of basidiomycete genomes demonstrates inadequacy of the white-rot/brown-rot paradigm for wood decay fungi.</title>
        <authorList>
            <person name="Riley R."/>
            <person name="Salamov A.A."/>
            <person name="Brown D.W."/>
            <person name="Nagy L.G."/>
            <person name="Floudas D."/>
            <person name="Held B.W."/>
            <person name="Levasseur A."/>
            <person name="Lombard V."/>
            <person name="Morin E."/>
            <person name="Otillar R."/>
            <person name="Lindquist E.A."/>
            <person name="Sun H."/>
            <person name="LaButti K.M."/>
            <person name="Schmutz J."/>
            <person name="Jabbour D."/>
            <person name="Luo H."/>
            <person name="Baker S.E."/>
            <person name="Pisabarro A.G."/>
            <person name="Walton J.D."/>
            <person name="Blanchette R.A."/>
            <person name="Henrissat B."/>
            <person name="Martin F."/>
            <person name="Cullen D."/>
            <person name="Hibbett D.S."/>
            <person name="Grigoriev I.V."/>
        </authorList>
    </citation>
    <scope>NUCLEOTIDE SEQUENCE [LARGE SCALE GENOMIC DNA]</scope>
    <source>
        <strain evidence="2">MUCL 33604</strain>
    </source>
</reference>
<dbReference type="InParanoid" id="A0A067PGV7"/>
<protein>
    <submittedName>
        <fullName evidence="1">Uncharacterized protein</fullName>
    </submittedName>
</protein>
<proteinExistence type="predicted"/>
<keyword evidence="2" id="KW-1185">Reference proteome</keyword>
<dbReference type="HOGENOM" id="CLU_2015595_0_0_1"/>
<dbReference type="EMBL" id="KL197731">
    <property type="protein sequence ID" value="KDQ54009.1"/>
    <property type="molecule type" value="Genomic_DNA"/>
</dbReference>
<dbReference type="Proteomes" id="UP000027265">
    <property type="component" value="Unassembled WGS sequence"/>
</dbReference>
<dbReference type="AlphaFoldDB" id="A0A067PGV7"/>
<sequence length="123" mass="13376">MPTPLSCTLTFALTLTNAYAIITLAWTLTLINVHIHVGSELTPEISPHKLHALTHIFTLTFALANTNAGIALTHTLALAIITHPFRDSPIVNICIPEVRSIKARVGWLLGEGKHHFAFGLPPD</sequence>
<gene>
    <name evidence="1" type="ORF">JAAARDRAFT_197109</name>
</gene>
<name>A0A067PGV7_9AGAM</name>
<accession>A0A067PGV7</accession>
<organism evidence="1 2">
    <name type="scientific">Jaapia argillacea MUCL 33604</name>
    <dbReference type="NCBI Taxonomy" id="933084"/>
    <lineage>
        <taxon>Eukaryota</taxon>
        <taxon>Fungi</taxon>
        <taxon>Dikarya</taxon>
        <taxon>Basidiomycota</taxon>
        <taxon>Agaricomycotina</taxon>
        <taxon>Agaricomycetes</taxon>
        <taxon>Agaricomycetidae</taxon>
        <taxon>Jaapiales</taxon>
        <taxon>Jaapiaceae</taxon>
        <taxon>Jaapia</taxon>
    </lineage>
</organism>
<evidence type="ECO:0000313" key="1">
    <source>
        <dbReference type="EMBL" id="KDQ54009.1"/>
    </source>
</evidence>
<evidence type="ECO:0000313" key="2">
    <source>
        <dbReference type="Proteomes" id="UP000027265"/>
    </source>
</evidence>